<dbReference type="GO" id="GO:0008483">
    <property type="term" value="F:transaminase activity"/>
    <property type="evidence" value="ECO:0007669"/>
    <property type="project" value="UniProtKB-KW"/>
</dbReference>
<dbReference type="InterPro" id="IPR015421">
    <property type="entry name" value="PyrdxlP-dep_Trfase_major"/>
</dbReference>
<protein>
    <submittedName>
        <fullName evidence="6">Aminotransferase</fullName>
    </submittedName>
</protein>
<gene>
    <name evidence="6" type="ORF">C0081_14880</name>
</gene>
<reference evidence="6 7" key="1">
    <citation type="submission" date="2018-01" db="EMBL/GenBank/DDBJ databases">
        <title>The draft genome sequence of Cohaesibacter sp. H1304.</title>
        <authorList>
            <person name="Wang N.-N."/>
            <person name="Du Z.-J."/>
        </authorList>
    </citation>
    <scope>NUCLEOTIDE SEQUENCE [LARGE SCALE GENOMIC DNA]</scope>
    <source>
        <strain evidence="6 7">H1304</strain>
    </source>
</reference>
<dbReference type="Gene3D" id="3.90.1150.10">
    <property type="entry name" value="Aspartate Aminotransferase, domain 1"/>
    <property type="match status" value="1"/>
</dbReference>
<dbReference type="InterPro" id="IPR015422">
    <property type="entry name" value="PyrdxlP-dep_Trfase_small"/>
</dbReference>
<dbReference type="SUPFAM" id="SSF53383">
    <property type="entry name" value="PLP-dependent transferases"/>
    <property type="match status" value="1"/>
</dbReference>
<dbReference type="PANTHER" id="PTHR43586">
    <property type="entry name" value="CYSTEINE DESULFURASE"/>
    <property type="match status" value="1"/>
</dbReference>
<dbReference type="EMBL" id="PKUQ01000031">
    <property type="protein sequence ID" value="PLW76191.1"/>
    <property type="molecule type" value="Genomic_DNA"/>
</dbReference>
<dbReference type="Gene3D" id="3.40.640.10">
    <property type="entry name" value="Type I PLP-dependent aspartate aminotransferase-like (Major domain)"/>
    <property type="match status" value="1"/>
</dbReference>
<evidence type="ECO:0000259" key="5">
    <source>
        <dbReference type="Pfam" id="PF00266"/>
    </source>
</evidence>
<dbReference type="Proteomes" id="UP000234881">
    <property type="component" value="Unassembled WGS sequence"/>
</dbReference>
<sequence length="389" mass="42548">MDIDKIRSETPGLSHGIHMLACGSALPSQSVVDAVVEFTQLESRIGGYEAHTQESTMLDATYDSVARLVGAQRHEIALVENATVAWCQVFYTLPLKAGDRIITCQAEYAANYVAFLHRQKKDGIEIDVVPNDEAGALDITALDALITDRTALIAITWVPTNGGLVNPAAKVGAIAAKHQIPYLLDACQAVGQMPVDVTTLKCDFLSATGRKFLRGPRGTGFLYIKEKWLERLEPVMLDHFSAPLEDSSLYSLRSDARRFETWENNYALRAGLKVACDYAMVLGLEKIQSRAWGLAASLREKLLGLPGTTIMDLGAEHCAIVSFTIDGLDPVETVALLRQKGISIGVTTPASTKLDAERRHLPVMLRAAPHYFNNEDDLDALIRALKDML</sequence>
<evidence type="ECO:0000256" key="3">
    <source>
        <dbReference type="RuleBase" id="RU004075"/>
    </source>
</evidence>
<dbReference type="RefSeq" id="WP_101534624.1">
    <property type="nucleotide sequence ID" value="NZ_PKUQ01000031.1"/>
</dbReference>
<proteinExistence type="inferred from homology"/>
<evidence type="ECO:0000313" key="6">
    <source>
        <dbReference type="EMBL" id="PLW76191.1"/>
    </source>
</evidence>
<dbReference type="InterPro" id="IPR020578">
    <property type="entry name" value="Aminotrans_V_PyrdxlP_BS"/>
</dbReference>
<dbReference type="AlphaFoldDB" id="A0A2N5XNS6"/>
<dbReference type="PANTHER" id="PTHR43586:SF24">
    <property type="entry name" value="BLR4730 PROTEIN"/>
    <property type="match status" value="1"/>
</dbReference>
<keyword evidence="6" id="KW-0032">Aminotransferase</keyword>
<keyword evidence="6" id="KW-0808">Transferase</keyword>
<keyword evidence="7" id="KW-1185">Reference proteome</keyword>
<evidence type="ECO:0000313" key="7">
    <source>
        <dbReference type="Proteomes" id="UP000234881"/>
    </source>
</evidence>
<comment type="similarity">
    <text evidence="3">Belongs to the class-V pyridoxal-phosphate-dependent aminotransferase family.</text>
</comment>
<keyword evidence="2" id="KW-0663">Pyridoxal phosphate</keyword>
<evidence type="ECO:0000256" key="2">
    <source>
        <dbReference type="ARBA" id="ARBA00022898"/>
    </source>
</evidence>
<accession>A0A2N5XNS6</accession>
<evidence type="ECO:0000256" key="1">
    <source>
        <dbReference type="ARBA" id="ARBA00001933"/>
    </source>
</evidence>
<feature type="domain" description="Aminotransferase class V" evidence="5">
    <location>
        <begin position="23"/>
        <end position="381"/>
    </location>
</feature>
<evidence type="ECO:0000256" key="4">
    <source>
        <dbReference type="RuleBase" id="RU004504"/>
    </source>
</evidence>
<dbReference type="InterPro" id="IPR015424">
    <property type="entry name" value="PyrdxlP-dep_Trfase"/>
</dbReference>
<comment type="cofactor">
    <cofactor evidence="1 4">
        <name>pyridoxal 5'-phosphate</name>
        <dbReference type="ChEBI" id="CHEBI:597326"/>
    </cofactor>
</comment>
<dbReference type="OrthoDB" id="9804366at2"/>
<dbReference type="PROSITE" id="PS00595">
    <property type="entry name" value="AA_TRANSFER_CLASS_5"/>
    <property type="match status" value="1"/>
</dbReference>
<organism evidence="6 7">
    <name type="scientific">Cohaesibacter celericrescens</name>
    <dbReference type="NCBI Taxonomy" id="2067669"/>
    <lineage>
        <taxon>Bacteria</taxon>
        <taxon>Pseudomonadati</taxon>
        <taxon>Pseudomonadota</taxon>
        <taxon>Alphaproteobacteria</taxon>
        <taxon>Hyphomicrobiales</taxon>
        <taxon>Cohaesibacteraceae</taxon>
    </lineage>
</organism>
<name>A0A2N5XNS6_9HYPH</name>
<dbReference type="InterPro" id="IPR000192">
    <property type="entry name" value="Aminotrans_V_dom"/>
</dbReference>
<dbReference type="Pfam" id="PF00266">
    <property type="entry name" value="Aminotran_5"/>
    <property type="match status" value="1"/>
</dbReference>
<comment type="caution">
    <text evidence="6">The sequence shown here is derived from an EMBL/GenBank/DDBJ whole genome shotgun (WGS) entry which is preliminary data.</text>
</comment>